<accession>A0ABU3ZZS0</accession>
<name>A0ABU3ZZS0_9SPHN</name>
<evidence type="ECO:0000256" key="1">
    <source>
        <dbReference type="ARBA" id="ARBA00010641"/>
    </source>
</evidence>
<dbReference type="Proteomes" id="UP001185984">
    <property type="component" value="Unassembled WGS sequence"/>
</dbReference>
<feature type="domain" description="HTH luxR-type" evidence="5">
    <location>
        <begin position="113"/>
        <end position="163"/>
    </location>
</feature>
<dbReference type="InterPro" id="IPR039425">
    <property type="entry name" value="RNA_pol_sigma-70-like"/>
</dbReference>
<dbReference type="InterPro" id="IPR013325">
    <property type="entry name" value="RNA_pol_sigma_r2"/>
</dbReference>
<dbReference type="PANTHER" id="PTHR43133:SF63">
    <property type="entry name" value="RNA POLYMERASE SIGMA FACTOR FECI-RELATED"/>
    <property type="match status" value="1"/>
</dbReference>
<dbReference type="SUPFAM" id="SSF88946">
    <property type="entry name" value="Sigma2 domain of RNA polymerase sigma factors"/>
    <property type="match status" value="1"/>
</dbReference>
<dbReference type="Pfam" id="PF08281">
    <property type="entry name" value="Sigma70_r4_2"/>
    <property type="match status" value="1"/>
</dbReference>
<dbReference type="SMART" id="SM00421">
    <property type="entry name" value="HTH_LUXR"/>
    <property type="match status" value="1"/>
</dbReference>
<dbReference type="InterPro" id="IPR013324">
    <property type="entry name" value="RNA_pol_sigma_r3/r4-like"/>
</dbReference>
<keyword evidence="3" id="KW-0731">Sigma factor</keyword>
<dbReference type="Gene3D" id="1.10.10.10">
    <property type="entry name" value="Winged helix-like DNA-binding domain superfamily/Winged helix DNA-binding domain"/>
    <property type="match status" value="1"/>
</dbReference>
<dbReference type="NCBIfam" id="TIGR02937">
    <property type="entry name" value="sigma70-ECF"/>
    <property type="match status" value="1"/>
</dbReference>
<sequence length="166" mass="18926">MSFPKLSRRKDASGLGWARLRAQVARMTRRDDAEDLLHDAWIATAVRKAEAENPDAFLARAAANRGIDAYRREQRWGLVGDGDAACAAIADHSPLQDEVLIARERFDRLRGGVERLSPRTRQIFLMYRLDGRKYREIAQELGISQSAVEKHIARAMAHLADWMENW</sequence>
<evidence type="ECO:0000313" key="7">
    <source>
        <dbReference type="Proteomes" id="UP001185984"/>
    </source>
</evidence>
<gene>
    <name evidence="6" type="ORF">O0R41_15600</name>
</gene>
<dbReference type="EMBL" id="JAPTHD010000007">
    <property type="protein sequence ID" value="MDV5825031.1"/>
    <property type="molecule type" value="Genomic_DNA"/>
</dbReference>
<dbReference type="InterPro" id="IPR036388">
    <property type="entry name" value="WH-like_DNA-bd_sf"/>
</dbReference>
<evidence type="ECO:0000256" key="2">
    <source>
        <dbReference type="ARBA" id="ARBA00023015"/>
    </source>
</evidence>
<dbReference type="SUPFAM" id="SSF88659">
    <property type="entry name" value="Sigma3 and sigma4 domains of RNA polymerase sigma factors"/>
    <property type="match status" value="1"/>
</dbReference>
<dbReference type="InterPro" id="IPR013249">
    <property type="entry name" value="RNA_pol_sigma70_r4_t2"/>
</dbReference>
<dbReference type="RefSeq" id="WP_317517667.1">
    <property type="nucleotide sequence ID" value="NZ_JAPTHD010000007.1"/>
</dbReference>
<keyword evidence="7" id="KW-1185">Reference proteome</keyword>
<proteinExistence type="inferred from homology"/>
<protein>
    <submittedName>
        <fullName evidence="6">Sigma-70 family RNA polymerase sigma factor</fullName>
    </submittedName>
</protein>
<dbReference type="InterPro" id="IPR000792">
    <property type="entry name" value="Tscrpt_reg_LuxR_C"/>
</dbReference>
<reference evidence="7" key="1">
    <citation type="journal article" date="2022" name="J Environ Chem Eng">
        <title>Biodegradation of petroleum oil using a constructed nonpathogenic and heavy metal-tolerant bacterial consortium isolated from marine sponges.</title>
        <authorList>
            <person name="Dechsakulwatana C."/>
            <person name="Rungsihiranrut A."/>
            <person name="Muangchinda C."/>
            <person name="Ningthoujam R."/>
            <person name="Klankeo P."/>
            <person name="Pinyakong O."/>
        </authorList>
    </citation>
    <scope>NUCLEOTIDE SEQUENCE [LARGE SCALE GENOMIC DNA]</scope>
    <source>
        <strain evidence="7">MO2-4</strain>
    </source>
</reference>
<evidence type="ECO:0000313" key="6">
    <source>
        <dbReference type="EMBL" id="MDV5825031.1"/>
    </source>
</evidence>
<comment type="caution">
    <text evidence="6">The sequence shown here is derived from an EMBL/GenBank/DDBJ whole genome shotgun (WGS) entry which is preliminary data.</text>
</comment>
<dbReference type="InterPro" id="IPR014284">
    <property type="entry name" value="RNA_pol_sigma-70_dom"/>
</dbReference>
<keyword evidence="2" id="KW-0805">Transcription regulation</keyword>
<organism evidence="6 7">
    <name type="scientific">Sphingobium naphthae</name>
    <dbReference type="NCBI Taxonomy" id="1886786"/>
    <lineage>
        <taxon>Bacteria</taxon>
        <taxon>Pseudomonadati</taxon>
        <taxon>Pseudomonadota</taxon>
        <taxon>Alphaproteobacteria</taxon>
        <taxon>Sphingomonadales</taxon>
        <taxon>Sphingomonadaceae</taxon>
        <taxon>Sphingobium</taxon>
    </lineage>
</organism>
<dbReference type="PANTHER" id="PTHR43133">
    <property type="entry name" value="RNA POLYMERASE ECF-TYPE SIGMA FACTO"/>
    <property type="match status" value="1"/>
</dbReference>
<evidence type="ECO:0000256" key="3">
    <source>
        <dbReference type="ARBA" id="ARBA00023082"/>
    </source>
</evidence>
<evidence type="ECO:0000256" key="4">
    <source>
        <dbReference type="ARBA" id="ARBA00023163"/>
    </source>
</evidence>
<keyword evidence="4" id="KW-0804">Transcription</keyword>
<dbReference type="Gene3D" id="1.10.1740.10">
    <property type="match status" value="1"/>
</dbReference>
<dbReference type="CDD" id="cd06171">
    <property type="entry name" value="Sigma70_r4"/>
    <property type="match status" value="1"/>
</dbReference>
<comment type="similarity">
    <text evidence="1">Belongs to the sigma-70 factor family. ECF subfamily.</text>
</comment>
<evidence type="ECO:0000259" key="5">
    <source>
        <dbReference type="SMART" id="SM00421"/>
    </source>
</evidence>